<dbReference type="Gramene" id="OB04G16160.1">
    <property type="protein sequence ID" value="OB04G16160.1"/>
    <property type="gene ID" value="OB04G16160"/>
</dbReference>
<reference evidence="2" key="1">
    <citation type="journal article" date="2013" name="Nat. Commun.">
        <title>Whole-genome sequencing of Oryza brachyantha reveals mechanisms underlying Oryza genome evolution.</title>
        <authorList>
            <person name="Chen J."/>
            <person name="Huang Q."/>
            <person name="Gao D."/>
            <person name="Wang J."/>
            <person name="Lang Y."/>
            <person name="Liu T."/>
            <person name="Li B."/>
            <person name="Bai Z."/>
            <person name="Luis Goicoechea J."/>
            <person name="Liang C."/>
            <person name="Chen C."/>
            <person name="Zhang W."/>
            <person name="Sun S."/>
            <person name="Liao Y."/>
            <person name="Zhang X."/>
            <person name="Yang L."/>
            <person name="Song C."/>
            <person name="Wang M."/>
            <person name="Shi J."/>
            <person name="Liu G."/>
            <person name="Liu J."/>
            <person name="Zhou H."/>
            <person name="Zhou W."/>
            <person name="Yu Q."/>
            <person name="An N."/>
            <person name="Chen Y."/>
            <person name="Cai Q."/>
            <person name="Wang B."/>
            <person name="Liu B."/>
            <person name="Min J."/>
            <person name="Huang Y."/>
            <person name="Wu H."/>
            <person name="Li Z."/>
            <person name="Zhang Y."/>
            <person name="Yin Y."/>
            <person name="Song W."/>
            <person name="Jiang J."/>
            <person name="Jackson S.A."/>
            <person name="Wing R.A."/>
            <person name="Wang J."/>
            <person name="Chen M."/>
        </authorList>
    </citation>
    <scope>NUCLEOTIDE SEQUENCE [LARGE SCALE GENOMIC DNA]</scope>
    <source>
        <strain evidence="2">cv. IRGC 101232</strain>
    </source>
</reference>
<keyword evidence="3" id="KW-1185">Reference proteome</keyword>
<dbReference type="AlphaFoldDB" id="J3LWU1"/>
<evidence type="ECO:0000313" key="3">
    <source>
        <dbReference type="Proteomes" id="UP000006038"/>
    </source>
</evidence>
<accession>J3LWU1</accession>
<proteinExistence type="predicted"/>
<evidence type="ECO:0000313" key="2">
    <source>
        <dbReference type="EnsemblPlants" id="OB04G16160.1"/>
    </source>
</evidence>
<name>J3LWU1_ORYBR</name>
<reference evidence="2" key="2">
    <citation type="submission" date="2013-04" db="UniProtKB">
        <authorList>
            <consortium name="EnsemblPlants"/>
        </authorList>
    </citation>
    <scope>IDENTIFICATION</scope>
</reference>
<dbReference type="Proteomes" id="UP000006038">
    <property type="component" value="Chromosome 4"/>
</dbReference>
<feature type="region of interest" description="Disordered" evidence="1">
    <location>
        <begin position="1"/>
        <end position="23"/>
    </location>
</feature>
<protein>
    <submittedName>
        <fullName evidence="2">Uncharacterized protein</fullName>
    </submittedName>
</protein>
<evidence type="ECO:0000256" key="1">
    <source>
        <dbReference type="SAM" id="MobiDB-lite"/>
    </source>
</evidence>
<dbReference type="HOGENOM" id="CLU_2593621_0_0_1"/>
<organism evidence="2">
    <name type="scientific">Oryza brachyantha</name>
    <name type="common">malo sina</name>
    <dbReference type="NCBI Taxonomy" id="4533"/>
    <lineage>
        <taxon>Eukaryota</taxon>
        <taxon>Viridiplantae</taxon>
        <taxon>Streptophyta</taxon>
        <taxon>Embryophyta</taxon>
        <taxon>Tracheophyta</taxon>
        <taxon>Spermatophyta</taxon>
        <taxon>Magnoliopsida</taxon>
        <taxon>Liliopsida</taxon>
        <taxon>Poales</taxon>
        <taxon>Poaceae</taxon>
        <taxon>BOP clade</taxon>
        <taxon>Oryzoideae</taxon>
        <taxon>Oryzeae</taxon>
        <taxon>Oryzinae</taxon>
        <taxon>Oryza</taxon>
    </lineage>
</organism>
<sequence>MSESASLPRTLHQNWLPKSSRPSCKQNSLPVITESQDTDKCQCHISAKLTIQPSNDPSLHICLFQLLLFNFNLSFLSMLS</sequence>
<dbReference type="EnsemblPlants" id="OB04G16160.1">
    <property type="protein sequence ID" value="OB04G16160.1"/>
    <property type="gene ID" value="OB04G16160"/>
</dbReference>